<comment type="caution">
    <text evidence="1">The sequence shown here is derived from an EMBL/GenBank/DDBJ whole genome shotgun (WGS) entry which is preliminary data.</text>
</comment>
<gene>
    <name evidence="1" type="ORF">ACFQEU_17630</name>
</gene>
<protein>
    <submittedName>
        <fullName evidence="1">Uncharacterized protein</fullName>
    </submittedName>
</protein>
<accession>A0ABD5SDU7</accession>
<feature type="non-terminal residue" evidence="1">
    <location>
        <position position="1"/>
    </location>
</feature>
<organism evidence="1 2">
    <name type="scientific">Halorubrum tibetense</name>
    <dbReference type="NCBI Taxonomy" id="175631"/>
    <lineage>
        <taxon>Archaea</taxon>
        <taxon>Methanobacteriati</taxon>
        <taxon>Methanobacteriota</taxon>
        <taxon>Stenosarchaea group</taxon>
        <taxon>Halobacteria</taxon>
        <taxon>Halobacteriales</taxon>
        <taxon>Haloferacaceae</taxon>
        <taxon>Halorubrum</taxon>
    </lineage>
</organism>
<name>A0ABD5SDU7_9EURY</name>
<dbReference type="RefSeq" id="WP_379784259.1">
    <property type="nucleotide sequence ID" value="NZ_JBHSWW010000664.1"/>
</dbReference>
<keyword evidence="2" id="KW-1185">Reference proteome</keyword>
<sequence>PMYFFVNQRNFDLANRIERGLEAMINDGSFDKLFLNHPSIVDVVKRAKLSERRVFKLLNPDLPKETPLGDPRYWLQLQ</sequence>
<dbReference type="AlphaFoldDB" id="A0ABD5SDU7"/>
<evidence type="ECO:0000313" key="1">
    <source>
        <dbReference type="EMBL" id="MFC6755272.1"/>
    </source>
</evidence>
<evidence type="ECO:0000313" key="2">
    <source>
        <dbReference type="Proteomes" id="UP001596442"/>
    </source>
</evidence>
<proteinExistence type="predicted"/>
<dbReference type="EMBL" id="JBHSWW010000664">
    <property type="protein sequence ID" value="MFC6755272.1"/>
    <property type="molecule type" value="Genomic_DNA"/>
</dbReference>
<reference evidence="1 2" key="1">
    <citation type="journal article" date="2019" name="Int. J. Syst. Evol. Microbiol.">
        <title>The Global Catalogue of Microorganisms (GCM) 10K type strain sequencing project: providing services to taxonomists for standard genome sequencing and annotation.</title>
        <authorList>
            <consortium name="The Broad Institute Genomics Platform"/>
            <consortium name="The Broad Institute Genome Sequencing Center for Infectious Disease"/>
            <person name="Wu L."/>
            <person name="Ma J."/>
        </authorList>
    </citation>
    <scope>NUCLEOTIDE SEQUENCE [LARGE SCALE GENOMIC DNA]</scope>
    <source>
        <strain evidence="1 2">CGMCC 1.3239</strain>
    </source>
</reference>
<dbReference type="Proteomes" id="UP001596442">
    <property type="component" value="Unassembled WGS sequence"/>
</dbReference>